<name>A0ABU5JZP4_9BACI</name>
<comment type="caution">
    <text evidence="4">The sequence shown here is derived from an EMBL/GenBank/DDBJ whole genome shotgun (WGS) entry which is preliminary data.</text>
</comment>
<reference evidence="5" key="1">
    <citation type="submission" date="2023-11" db="EMBL/GenBank/DDBJ databases">
        <title>Genome Sequence of Bacillus pseudomycoides stain BUPM19.</title>
        <authorList>
            <person name="Farhat A."/>
        </authorList>
    </citation>
    <scope>NUCLEOTIDE SEQUENCE [LARGE SCALE GENOMIC DNA]</scope>
    <source>
        <strain evidence="5">BUPM19</strain>
    </source>
</reference>
<accession>A0ABU5JZP4</accession>
<evidence type="ECO:0000256" key="2">
    <source>
        <dbReference type="SAM" id="MobiDB-lite"/>
    </source>
</evidence>
<comment type="similarity">
    <text evidence="1">Belongs to the YciI family.</text>
</comment>
<dbReference type="InterPro" id="IPR011008">
    <property type="entry name" value="Dimeric_a/b-barrel"/>
</dbReference>
<evidence type="ECO:0000313" key="5">
    <source>
        <dbReference type="Proteomes" id="UP001291930"/>
    </source>
</evidence>
<dbReference type="SUPFAM" id="SSF54909">
    <property type="entry name" value="Dimeric alpha+beta barrel"/>
    <property type="match status" value="1"/>
</dbReference>
<dbReference type="Pfam" id="PF03795">
    <property type="entry name" value="YCII"/>
    <property type="match status" value="1"/>
</dbReference>
<keyword evidence="5" id="KW-1185">Reference proteome</keyword>
<dbReference type="Gene3D" id="3.30.70.1060">
    <property type="entry name" value="Dimeric alpha+beta barrel"/>
    <property type="match status" value="1"/>
</dbReference>
<dbReference type="RefSeq" id="WP_374218352.1">
    <property type="nucleotide sequence ID" value="NZ_JAXOVW010000036.1"/>
</dbReference>
<feature type="region of interest" description="Disordered" evidence="2">
    <location>
        <begin position="17"/>
        <end position="100"/>
    </location>
</feature>
<dbReference type="InterPro" id="IPR005545">
    <property type="entry name" value="YCII"/>
</dbReference>
<organism evidence="4 5">
    <name type="scientific">Bacillus bingmayongensis</name>
    <dbReference type="NCBI Taxonomy" id="1150157"/>
    <lineage>
        <taxon>Bacteria</taxon>
        <taxon>Bacillati</taxon>
        <taxon>Bacillota</taxon>
        <taxon>Bacilli</taxon>
        <taxon>Bacillales</taxon>
        <taxon>Bacillaceae</taxon>
        <taxon>Bacillus</taxon>
    </lineage>
</organism>
<dbReference type="Proteomes" id="UP001291930">
    <property type="component" value="Unassembled WGS sequence"/>
</dbReference>
<protein>
    <submittedName>
        <fullName evidence="4">YciI family protein</fullName>
    </submittedName>
</protein>
<feature type="compositionally biased region" description="Pro residues" evidence="2">
    <location>
        <begin position="21"/>
        <end position="30"/>
    </location>
</feature>
<evidence type="ECO:0000313" key="4">
    <source>
        <dbReference type="EMBL" id="MDZ5608647.1"/>
    </source>
</evidence>
<dbReference type="EMBL" id="JAXOVW010000036">
    <property type="protein sequence ID" value="MDZ5608647.1"/>
    <property type="molecule type" value="Genomic_DNA"/>
</dbReference>
<evidence type="ECO:0000256" key="1">
    <source>
        <dbReference type="ARBA" id="ARBA00007689"/>
    </source>
</evidence>
<dbReference type="PANTHER" id="PTHR37828">
    <property type="entry name" value="GSR2449 PROTEIN"/>
    <property type="match status" value="1"/>
</dbReference>
<evidence type="ECO:0000259" key="3">
    <source>
        <dbReference type="Pfam" id="PF03795"/>
    </source>
</evidence>
<dbReference type="PANTHER" id="PTHR37828:SF1">
    <property type="entry name" value="YCII-RELATED DOMAIN-CONTAINING PROTEIN"/>
    <property type="match status" value="1"/>
</dbReference>
<feature type="compositionally biased region" description="Basic and acidic residues" evidence="2">
    <location>
        <begin position="51"/>
        <end position="62"/>
    </location>
</feature>
<proteinExistence type="inferred from homology"/>
<sequence>MQDLFLSLLYKQPSALIFYGGPPPRNPNDPPPKKKLMLERDTDKGLSLTSRADDEWPRKDPENPVPKRLLLQEKPDGRGTTGPRNPHGPPPPTKPMLERDEGKGLTLTSEAGYEISPDKNRYIVTYREMTNMSENENLADQHVTYLRQLIEQGKLIMAGAYASGNQGMMVLSASSLEEAALIIEADPIFQTGYYTKADIDELL</sequence>
<feature type="domain" description="YCII-related" evidence="3">
    <location>
        <begin position="126"/>
        <end position="199"/>
    </location>
</feature>
<gene>
    <name evidence="4" type="ORF">U2I54_16590</name>
</gene>